<dbReference type="PANTHER" id="PTHR30040">
    <property type="entry name" value="THIAMINE BIOSYNTHESIS LIPOPROTEIN APBE"/>
    <property type="match status" value="1"/>
</dbReference>
<evidence type="ECO:0000256" key="6">
    <source>
        <dbReference type="ARBA" id="ARBA00022827"/>
    </source>
</evidence>
<comment type="similarity">
    <text evidence="10">Belongs to the ApbE family.</text>
</comment>
<organism evidence="13">
    <name type="scientific">uncultured Armatimonadetes bacterium</name>
    <dbReference type="NCBI Taxonomy" id="157466"/>
    <lineage>
        <taxon>Bacteria</taxon>
        <taxon>Bacillati</taxon>
        <taxon>Armatimonadota</taxon>
        <taxon>environmental samples</taxon>
    </lineage>
</organism>
<evidence type="ECO:0000256" key="9">
    <source>
        <dbReference type="ARBA" id="ARBA00048540"/>
    </source>
</evidence>
<evidence type="ECO:0000256" key="5">
    <source>
        <dbReference type="ARBA" id="ARBA00022723"/>
    </source>
</evidence>
<dbReference type="Gene3D" id="3.10.520.10">
    <property type="entry name" value="ApbE-like domains"/>
    <property type="match status" value="1"/>
</dbReference>
<dbReference type="SUPFAM" id="SSF143631">
    <property type="entry name" value="ApbE-like"/>
    <property type="match status" value="1"/>
</dbReference>
<gene>
    <name evidence="13" type="ORF">AVDCRST_MAG63-4585</name>
</gene>
<evidence type="ECO:0000256" key="12">
    <source>
        <dbReference type="SAM" id="MobiDB-lite"/>
    </source>
</evidence>
<evidence type="ECO:0000256" key="11">
    <source>
        <dbReference type="PIRSR" id="PIRSR006268-2"/>
    </source>
</evidence>
<feature type="region of interest" description="Disordered" evidence="12">
    <location>
        <begin position="296"/>
        <end position="317"/>
    </location>
</feature>
<evidence type="ECO:0000313" key="13">
    <source>
        <dbReference type="EMBL" id="CAA9293561.1"/>
    </source>
</evidence>
<evidence type="ECO:0000256" key="7">
    <source>
        <dbReference type="ARBA" id="ARBA00022842"/>
    </source>
</evidence>
<dbReference type="GO" id="GO:0046872">
    <property type="term" value="F:metal ion binding"/>
    <property type="evidence" value="ECO:0007669"/>
    <property type="project" value="UniProtKB-UniRule"/>
</dbReference>
<keyword evidence="3 10" id="KW-0285">Flavoprotein</keyword>
<evidence type="ECO:0000256" key="2">
    <source>
        <dbReference type="ARBA" id="ARBA00016337"/>
    </source>
</evidence>
<evidence type="ECO:0000256" key="4">
    <source>
        <dbReference type="ARBA" id="ARBA00022679"/>
    </source>
</evidence>
<proteinExistence type="inferred from homology"/>
<keyword evidence="7 10" id="KW-0460">Magnesium</keyword>
<reference evidence="13" key="1">
    <citation type="submission" date="2020-02" db="EMBL/GenBank/DDBJ databases">
        <authorList>
            <person name="Meier V. D."/>
        </authorList>
    </citation>
    <scope>NUCLEOTIDE SEQUENCE</scope>
    <source>
        <strain evidence="13">AVDCRST_MAG63</strain>
    </source>
</reference>
<dbReference type="InterPro" id="IPR024932">
    <property type="entry name" value="ApbE"/>
</dbReference>
<evidence type="ECO:0000256" key="3">
    <source>
        <dbReference type="ARBA" id="ARBA00022630"/>
    </source>
</evidence>
<dbReference type="AlphaFoldDB" id="A0A6J4K1U2"/>
<comment type="cofactor">
    <cofactor evidence="11">
        <name>Mg(2+)</name>
        <dbReference type="ChEBI" id="CHEBI:18420"/>
    </cofactor>
    <cofactor evidence="11">
        <name>Mn(2+)</name>
        <dbReference type="ChEBI" id="CHEBI:29035"/>
    </cofactor>
    <text evidence="11">Magnesium. Can also use manganese.</text>
</comment>
<dbReference type="Pfam" id="PF02424">
    <property type="entry name" value="ApbE"/>
    <property type="match status" value="1"/>
</dbReference>
<evidence type="ECO:0000256" key="8">
    <source>
        <dbReference type="ARBA" id="ARBA00031306"/>
    </source>
</evidence>
<evidence type="ECO:0000256" key="1">
    <source>
        <dbReference type="ARBA" id="ARBA00011955"/>
    </source>
</evidence>
<feature type="binding site" evidence="11">
    <location>
        <position position="266"/>
    </location>
    <ligand>
        <name>Mg(2+)</name>
        <dbReference type="ChEBI" id="CHEBI:18420"/>
    </ligand>
</feature>
<keyword evidence="6 10" id="KW-0274">FAD</keyword>
<dbReference type="InterPro" id="IPR003374">
    <property type="entry name" value="ApbE-like_sf"/>
</dbReference>
<keyword evidence="4 10" id="KW-0808">Transferase</keyword>
<dbReference type="EMBL" id="CADCTO010000638">
    <property type="protein sequence ID" value="CAA9293561.1"/>
    <property type="molecule type" value="Genomic_DNA"/>
</dbReference>
<comment type="catalytic activity">
    <reaction evidence="9 10">
        <text>L-threonyl-[protein] + FAD = FMN-L-threonyl-[protein] + AMP + H(+)</text>
        <dbReference type="Rhea" id="RHEA:36847"/>
        <dbReference type="Rhea" id="RHEA-COMP:11060"/>
        <dbReference type="Rhea" id="RHEA-COMP:11061"/>
        <dbReference type="ChEBI" id="CHEBI:15378"/>
        <dbReference type="ChEBI" id="CHEBI:30013"/>
        <dbReference type="ChEBI" id="CHEBI:57692"/>
        <dbReference type="ChEBI" id="CHEBI:74257"/>
        <dbReference type="ChEBI" id="CHEBI:456215"/>
        <dbReference type="EC" id="2.7.1.180"/>
    </reaction>
</comment>
<dbReference type="EC" id="2.7.1.180" evidence="1 10"/>
<protein>
    <recommendedName>
        <fullName evidence="2 10">FAD:protein FMN transferase</fullName>
        <ecNumber evidence="1 10">2.7.1.180</ecNumber>
    </recommendedName>
    <alternativeName>
        <fullName evidence="8 10">Flavin transferase</fullName>
    </alternativeName>
</protein>
<dbReference type="PANTHER" id="PTHR30040:SF2">
    <property type="entry name" value="FAD:PROTEIN FMN TRANSFERASE"/>
    <property type="match status" value="1"/>
</dbReference>
<feature type="binding site" evidence="11">
    <location>
        <position position="148"/>
    </location>
    <ligand>
        <name>Mg(2+)</name>
        <dbReference type="ChEBI" id="CHEBI:18420"/>
    </ligand>
</feature>
<accession>A0A6J4K1U2</accession>
<dbReference type="GO" id="GO:0016740">
    <property type="term" value="F:transferase activity"/>
    <property type="evidence" value="ECO:0007669"/>
    <property type="project" value="UniProtKB-UniRule"/>
</dbReference>
<feature type="binding site" evidence="11">
    <location>
        <position position="262"/>
    </location>
    <ligand>
        <name>Mg(2+)</name>
        <dbReference type="ChEBI" id="CHEBI:18420"/>
    </ligand>
</feature>
<keyword evidence="5 10" id="KW-0479">Metal-binding</keyword>
<name>A0A6J4K1U2_9BACT</name>
<evidence type="ECO:0000256" key="10">
    <source>
        <dbReference type="PIRNR" id="PIRNR006268"/>
    </source>
</evidence>
<dbReference type="PIRSF" id="PIRSF006268">
    <property type="entry name" value="ApbE"/>
    <property type="match status" value="1"/>
</dbReference>
<sequence>MAREAMRSRWEIVIADPADAAARLRAAGEEAFDEIENVEAQLSAYRPSSDLSRVNRSAADEPVRVSPPVLSFLTRAAALSAATDGAFDLTVGPLLRCWGFAGGEGDLPEDEAVRQARTLVGMRENVRLDNDATTVGFARAGVWLDPGAIGKGYALERALDLLREAGVRNALLHAGTSTVGALGTPAPGAPGWTVAVQHPTRQDARLTQVCLRDRALSVSAQHGKSFWARGRRFGHVLDPRTGQPVQDTVLAAVVAPSPTDTDALSTALLVLGAAGLPMLAARFPDAHLLVAREGPEGGGPLQVDTVGDAWQDVTPDG</sequence>